<dbReference type="GO" id="GO:0016020">
    <property type="term" value="C:membrane"/>
    <property type="evidence" value="ECO:0007669"/>
    <property type="project" value="UniProtKB-SubCell"/>
</dbReference>
<dbReference type="PANTHER" id="PTHR40021">
    <property type="entry name" value="DEFECT AT LOW TEMPERATURE PROTEIN 1"/>
    <property type="match status" value="1"/>
</dbReference>
<evidence type="ECO:0000256" key="5">
    <source>
        <dbReference type="ARBA" id="ARBA00022989"/>
    </source>
</evidence>
<keyword evidence="4 7" id="KW-0812">Transmembrane</keyword>
<comment type="caution">
    <text evidence="9">The sequence shown here is derived from an EMBL/GenBank/DDBJ whole genome shotgun (WGS) entry which is preliminary data.</text>
</comment>
<dbReference type="PANTHER" id="PTHR40021:SF1">
    <property type="entry name" value="DEFECT AT LOW TEMPERATURE PROTEIN 1"/>
    <property type="match status" value="1"/>
</dbReference>
<organism evidence="9 10">
    <name type="scientific">Meristemomyces frigidus</name>
    <dbReference type="NCBI Taxonomy" id="1508187"/>
    <lineage>
        <taxon>Eukaryota</taxon>
        <taxon>Fungi</taxon>
        <taxon>Dikarya</taxon>
        <taxon>Ascomycota</taxon>
        <taxon>Pezizomycotina</taxon>
        <taxon>Dothideomycetes</taxon>
        <taxon>Dothideomycetidae</taxon>
        <taxon>Mycosphaerellales</taxon>
        <taxon>Teratosphaeriaceae</taxon>
        <taxon>Meristemomyces</taxon>
    </lineage>
</organism>
<feature type="transmembrane region" description="Helical" evidence="7">
    <location>
        <begin position="20"/>
        <end position="46"/>
    </location>
</feature>
<feature type="compositionally biased region" description="Basic residues" evidence="8">
    <location>
        <begin position="328"/>
        <end position="340"/>
    </location>
</feature>
<accession>A0AAN7YUL0</accession>
<evidence type="ECO:0000256" key="8">
    <source>
        <dbReference type="SAM" id="MobiDB-lite"/>
    </source>
</evidence>
<sequence length="424" mass="46893">MAPRKGRRLLPFRIPFFRIFYSTTYTVLYFIEILLLAITPASLIWTSIENSAFQYILMVASVYVLVALVAIFIYSSRLYTNRTVLAGVGKAYIPVEKGEVGKKVRKMIVKQLERSAIIAWEAKPRNVYGEIFAAEQEGILPSPTHSTDHNDYTVGRIIQIDPARPPWGVVRHKGWSSPSQGDDNLYPGVQFVDVVAELPNLMEAKAVSLAPADPLSTPVGGEVVADPAVVELLTRPASMGMRDYVRQLGYLGLINPREVGETFLKHYEHVRFCGRPITEREFAELMATFSELLAGMTELSADIIEQIREQTAQGEDEDTDEESDLHTARSRAHSGSKRAYSRSPSAFGDPSPVTAREERSRSGTPYLQVRNSSLDSFSSVIHHTPTTAVSGVHEQRNISSSSLADSEGTMKGSVIHYDLDAEGG</sequence>
<evidence type="ECO:0000256" key="6">
    <source>
        <dbReference type="ARBA" id="ARBA00023136"/>
    </source>
</evidence>
<name>A0AAN7YUL0_9PEZI</name>
<evidence type="ECO:0000256" key="3">
    <source>
        <dbReference type="ARBA" id="ARBA00021353"/>
    </source>
</evidence>
<evidence type="ECO:0000256" key="2">
    <source>
        <dbReference type="ARBA" id="ARBA00005550"/>
    </source>
</evidence>
<dbReference type="AlphaFoldDB" id="A0AAN7YUL0"/>
<comment type="subcellular location">
    <subcellularLocation>
        <location evidence="7">Membrane</location>
        <topology evidence="7">Multi-pass membrane protein</topology>
    </subcellularLocation>
</comment>
<keyword evidence="6 7" id="KW-0472">Membrane</keyword>
<reference evidence="9" key="1">
    <citation type="submission" date="2023-08" db="EMBL/GenBank/DDBJ databases">
        <title>Black Yeasts Isolated from many extreme environments.</title>
        <authorList>
            <person name="Coleine C."/>
            <person name="Stajich J.E."/>
            <person name="Selbmann L."/>
        </authorList>
    </citation>
    <scope>NUCLEOTIDE SEQUENCE</scope>
    <source>
        <strain evidence="9">CCFEE 5401</strain>
    </source>
</reference>
<evidence type="ECO:0000256" key="7">
    <source>
        <dbReference type="RuleBase" id="RU367100"/>
    </source>
</evidence>
<comment type="similarity">
    <text evidence="2 7">Belongs to the DLT1 family.</text>
</comment>
<evidence type="ECO:0000313" key="9">
    <source>
        <dbReference type="EMBL" id="KAK5118826.1"/>
    </source>
</evidence>
<feature type="region of interest" description="Disordered" evidence="8">
    <location>
        <begin position="311"/>
        <end position="366"/>
    </location>
</feature>
<evidence type="ECO:0000256" key="1">
    <source>
        <dbReference type="ARBA" id="ARBA00002489"/>
    </source>
</evidence>
<evidence type="ECO:0000313" key="10">
    <source>
        <dbReference type="Proteomes" id="UP001310890"/>
    </source>
</evidence>
<gene>
    <name evidence="7" type="primary">DLT1</name>
    <name evidence="9" type="ORF">LTR62_000035</name>
</gene>
<dbReference type="Proteomes" id="UP001310890">
    <property type="component" value="Unassembled WGS sequence"/>
</dbReference>
<evidence type="ECO:0000256" key="4">
    <source>
        <dbReference type="ARBA" id="ARBA00022692"/>
    </source>
</evidence>
<keyword evidence="5 7" id="KW-1133">Transmembrane helix</keyword>
<protein>
    <recommendedName>
        <fullName evidence="3 7">Defect at low temperature protein 1</fullName>
    </recommendedName>
</protein>
<proteinExistence type="inferred from homology"/>
<dbReference type="InterPro" id="IPR038869">
    <property type="entry name" value="DLT1"/>
</dbReference>
<dbReference type="EMBL" id="JAVRRL010000001">
    <property type="protein sequence ID" value="KAK5118826.1"/>
    <property type="molecule type" value="Genomic_DNA"/>
</dbReference>
<comment type="function">
    <text evidence="1 7">Required for growth under high-pressure and low-temperature conditions.</text>
</comment>
<feature type="transmembrane region" description="Helical" evidence="7">
    <location>
        <begin position="52"/>
        <end position="74"/>
    </location>
</feature>
<feature type="compositionally biased region" description="Acidic residues" evidence="8">
    <location>
        <begin position="314"/>
        <end position="323"/>
    </location>
</feature>